<evidence type="ECO:0008006" key="4">
    <source>
        <dbReference type="Google" id="ProtNLM"/>
    </source>
</evidence>
<comment type="caution">
    <text evidence="2">The sequence shown here is derived from an EMBL/GenBank/DDBJ whole genome shotgun (WGS) entry which is preliminary data.</text>
</comment>
<reference evidence="2 3" key="1">
    <citation type="submission" date="2023-08" db="EMBL/GenBank/DDBJ databases">
        <title>The draft genome sequence of Paracraurococcus sp. LOR1-02.</title>
        <authorList>
            <person name="Kingkaew E."/>
            <person name="Tanasupawat S."/>
        </authorList>
    </citation>
    <scope>NUCLEOTIDE SEQUENCE [LARGE SCALE GENOMIC DNA]</scope>
    <source>
        <strain evidence="2 3">LOR1-02</strain>
    </source>
</reference>
<sequence length="106" mass="11540">MAPKRRLQVEFDYAAAARLVLDSYLEFLNSPVPASERGDSKAFAARHTAARSALTHLEHIEKRAEASGDPDQHRAVSNILEEARRHIAAEASDDMEAPDDDAGGDA</sequence>
<evidence type="ECO:0000256" key="1">
    <source>
        <dbReference type="SAM" id="MobiDB-lite"/>
    </source>
</evidence>
<dbReference type="RefSeq" id="WP_305103558.1">
    <property type="nucleotide sequence ID" value="NZ_JAUTWS010000008.1"/>
</dbReference>
<accession>A0ABT9DXR7</accession>
<keyword evidence="3" id="KW-1185">Reference proteome</keyword>
<gene>
    <name evidence="2" type="ORF">Q7A36_10075</name>
</gene>
<dbReference type="Proteomes" id="UP001243009">
    <property type="component" value="Unassembled WGS sequence"/>
</dbReference>
<dbReference type="EMBL" id="JAUTWS010000008">
    <property type="protein sequence ID" value="MDO9708689.1"/>
    <property type="molecule type" value="Genomic_DNA"/>
</dbReference>
<feature type="compositionally biased region" description="Acidic residues" evidence="1">
    <location>
        <begin position="91"/>
        <end position="106"/>
    </location>
</feature>
<organism evidence="2 3">
    <name type="scientific">Paracraurococcus lichenis</name>
    <dbReference type="NCBI Taxonomy" id="3064888"/>
    <lineage>
        <taxon>Bacteria</taxon>
        <taxon>Pseudomonadati</taxon>
        <taxon>Pseudomonadota</taxon>
        <taxon>Alphaproteobacteria</taxon>
        <taxon>Acetobacterales</taxon>
        <taxon>Roseomonadaceae</taxon>
        <taxon>Paracraurococcus</taxon>
    </lineage>
</organism>
<name>A0ABT9DXR7_9PROT</name>
<evidence type="ECO:0000313" key="3">
    <source>
        <dbReference type="Proteomes" id="UP001243009"/>
    </source>
</evidence>
<evidence type="ECO:0000313" key="2">
    <source>
        <dbReference type="EMBL" id="MDO9708689.1"/>
    </source>
</evidence>
<proteinExistence type="predicted"/>
<protein>
    <recommendedName>
        <fullName evidence="4">Terminase small subunit</fullName>
    </recommendedName>
</protein>
<feature type="region of interest" description="Disordered" evidence="1">
    <location>
        <begin position="87"/>
        <end position="106"/>
    </location>
</feature>